<keyword evidence="2" id="KW-0540">Nuclease</keyword>
<dbReference type="RefSeq" id="WP_309543003.1">
    <property type="nucleotide sequence ID" value="NZ_CP133659.1"/>
</dbReference>
<organism evidence="2 3">
    <name type="scientific">Nitratidesulfovibrio liaohensis</name>
    <dbReference type="NCBI Taxonomy" id="2604158"/>
    <lineage>
        <taxon>Bacteria</taxon>
        <taxon>Pseudomonadati</taxon>
        <taxon>Thermodesulfobacteriota</taxon>
        <taxon>Desulfovibrionia</taxon>
        <taxon>Desulfovibrionales</taxon>
        <taxon>Desulfovibrionaceae</taxon>
        <taxon>Nitratidesulfovibrio</taxon>
    </lineage>
</organism>
<keyword evidence="2" id="KW-0378">Hydrolase</keyword>
<feature type="compositionally biased region" description="Acidic residues" evidence="1">
    <location>
        <begin position="101"/>
        <end position="112"/>
    </location>
</feature>
<sequence length="236" mass="25161">MHEVSLGATLRDYLTGQDVDHTTYEDLRQALARLLVEELGHPRELVEPRVRVRFDVVPDAADASPSLAPSSTEAPQAFEGTDRPDTPPVSLALPVSPDSGDPGDSEDSDDHDEGCRVVDLTLRDDDGTPLCIVLFCPGAPGSYARESVAAARLFPGGPAPLVAVTDTRDALLMAAVDGAVLGEGMRALPKRDALRRLAADHPCPQLTPERAAGERRILGAYTAFLKRCCGEDVCLL</sequence>
<dbReference type="EMBL" id="CP133659">
    <property type="protein sequence ID" value="WMW67183.1"/>
    <property type="molecule type" value="Genomic_DNA"/>
</dbReference>
<reference evidence="2" key="1">
    <citation type="submission" date="2023-09" db="EMBL/GenBank/DDBJ databases">
        <authorList>
            <consortium name="CW5 consortium"/>
            <person name="Lu C.-W."/>
        </authorList>
    </citation>
    <scope>NUCLEOTIDE SEQUENCE</scope>
    <source>
        <strain evidence="2">KPS</strain>
    </source>
</reference>
<evidence type="ECO:0000256" key="1">
    <source>
        <dbReference type="SAM" id="MobiDB-lite"/>
    </source>
</evidence>
<protein>
    <submittedName>
        <fullName evidence="2">Type I restriction endonuclease subunit R</fullName>
    </submittedName>
</protein>
<feature type="region of interest" description="Disordered" evidence="1">
    <location>
        <begin position="61"/>
        <end position="113"/>
    </location>
</feature>
<keyword evidence="3" id="KW-1185">Reference proteome</keyword>
<gene>
    <name evidence="2" type="ORF">KPS_001843</name>
</gene>
<evidence type="ECO:0000313" key="2">
    <source>
        <dbReference type="EMBL" id="WMW67183.1"/>
    </source>
</evidence>
<dbReference type="GO" id="GO:0004519">
    <property type="term" value="F:endonuclease activity"/>
    <property type="evidence" value="ECO:0007669"/>
    <property type="project" value="UniProtKB-KW"/>
</dbReference>
<keyword evidence="2" id="KW-0255">Endonuclease</keyword>
<accession>A0ABY9R8P4</accession>
<evidence type="ECO:0000313" key="3">
    <source>
        <dbReference type="Proteomes" id="UP001180616"/>
    </source>
</evidence>
<feature type="compositionally biased region" description="Low complexity" evidence="1">
    <location>
        <begin position="61"/>
        <end position="71"/>
    </location>
</feature>
<name>A0ABY9R8P4_9BACT</name>
<dbReference type="Proteomes" id="UP001180616">
    <property type="component" value="Chromosome"/>
</dbReference>
<proteinExistence type="predicted"/>